<proteinExistence type="predicted"/>
<name>A0A5K0Y6N4_9MAGN</name>
<feature type="compositionally biased region" description="Polar residues" evidence="1">
    <location>
        <begin position="1"/>
        <end position="11"/>
    </location>
</feature>
<dbReference type="PANTHER" id="PTHR47481:SF10">
    <property type="entry name" value="COPIA-LIKE POLYPROTEIN_RETROTRANSPOSON"/>
    <property type="match status" value="1"/>
</dbReference>
<dbReference type="EMBL" id="LR721776">
    <property type="protein sequence ID" value="VVV73506.1"/>
    <property type="molecule type" value="Genomic_DNA"/>
</dbReference>
<dbReference type="Gramene" id="NC11G0311610.1">
    <property type="protein sequence ID" value="NC11G0311610.1:cds"/>
    <property type="gene ID" value="NC11G0311610"/>
</dbReference>
<feature type="region of interest" description="Disordered" evidence="1">
    <location>
        <begin position="1"/>
        <end position="21"/>
    </location>
</feature>
<evidence type="ECO:0008006" key="3">
    <source>
        <dbReference type="Google" id="ProtNLM"/>
    </source>
</evidence>
<accession>A0A5K0Y6N4</accession>
<sequence>MEGFLTGSSHAPPSHIIDPIDPQQLISNPKFESWRRSYCLIKGWIIGMLSENVLGLVVGLNSSQEIWSTLVDAFAQESQEQGFHLTHMPTTCKKGNDALEVYVAKFKAICDDLAAIGKSVGDKEKAF</sequence>
<dbReference type="AlphaFoldDB" id="A0A5K0Y6N4"/>
<gene>
    <name evidence="2" type="ORF">NYM_LOCUS7583</name>
</gene>
<protein>
    <recommendedName>
        <fullName evidence="3">Retrotransposon gag domain-containing protein</fullName>
    </recommendedName>
</protein>
<evidence type="ECO:0000313" key="2">
    <source>
        <dbReference type="EMBL" id="VVV73506.1"/>
    </source>
</evidence>
<reference evidence="2" key="1">
    <citation type="submission" date="2019-09" db="EMBL/GenBank/DDBJ databases">
        <authorList>
            <person name="Zhang L."/>
        </authorList>
    </citation>
    <scope>NUCLEOTIDE SEQUENCE</scope>
</reference>
<evidence type="ECO:0000256" key="1">
    <source>
        <dbReference type="SAM" id="MobiDB-lite"/>
    </source>
</evidence>
<organism evidence="2">
    <name type="scientific">Nymphaea colorata</name>
    <name type="common">pocket water lily</name>
    <dbReference type="NCBI Taxonomy" id="210225"/>
    <lineage>
        <taxon>Eukaryota</taxon>
        <taxon>Viridiplantae</taxon>
        <taxon>Streptophyta</taxon>
        <taxon>Embryophyta</taxon>
        <taxon>Tracheophyta</taxon>
        <taxon>Spermatophyta</taxon>
        <taxon>Magnoliopsida</taxon>
        <taxon>Nymphaeales</taxon>
        <taxon>Nymphaeaceae</taxon>
        <taxon>Nymphaea</taxon>
    </lineage>
</organism>
<dbReference type="PANTHER" id="PTHR47481">
    <property type="match status" value="1"/>
</dbReference>